<feature type="transmembrane region" description="Helical" evidence="2">
    <location>
        <begin position="6"/>
        <end position="26"/>
    </location>
</feature>
<feature type="compositionally biased region" description="Polar residues" evidence="1">
    <location>
        <begin position="145"/>
        <end position="164"/>
    </location>
</feature>
<evidence type="ECO:0000313" key="4">
    <source>
        <dbReference type="Proteomes" id="UP000236634"/>
    </source>
</evidence>
<feature type="region of interest" description="Disordered" evidence="1">
    <location>
        <begin position="108"/>
        <end position="186"/>
    </location>
</feature>
<sequence length="186" mass="20429">MGDTIFQILQWAIPSGGIGAAIAWIANRRLRTVEEKKKIEDTYKQMYDMVSRELISLQQQNETNYDKIENLRTDGDKMRRALNRLSRAIEAIQICPHRTTCPVSVELSLDQDSDTPKPARGKPTLAKGQPHGDGHPNMAEASEGSHGNSLSQADTRQHQISATVSGVHGKGKTGGRQTPKETGNGE</sequence>
<dbReference type="EMBL" id="NBAX01000002">
    <property type="protein sequence ID" value="PNP95858.1"/>
    <property type="molecule type" value="Genomic_DNA"/>
</dbReference>
<accession>A0A2K0XN39</accession>
<name>A0A2K0XN39_9BACT</name>
<dbReference type="Proteomes" id="UP000236634">
    <property type="component" value="Unassembled WGS sequence"/>
</dbReference>
<evidence type="ECO:0000256" key="1">
    <source>
        <dbReference type="SAM" id="MobiDB-lite"/>
    </source>
</evidence>
<protein>
    <submittedName>
        <fullName evidence="3">Uncharacterized protein</fullName>
    </submittedName>
</protein>
<evidence type="ECO:0000256" key="2">
    <source>
        <dbReference type="SAM" id="Phobius"/>
    </source>
</evidence>
<evidence type="ECO:0000313" key="3">
    <source>
        <dbReference type="EMBL" id="PNP95858.1"/>
    </source>
</evidence>
<keyword evidence="2" id="KW-1133">Transmembrane helix</keyword>
<reference evidence="3 4" key="1">
    <citation type="submission" date="2017-03" db="EMBL/GenBank/DDBJ databases">
        <authorList>
            <person name="Afonso C.L."/>
            <person name="Miller P.J."/>
            <person name="Scott M.A."/>
            <person name="Spackman E."/>
            <person name="Goraichik I."/>
            <person name="Dimitrov K.M."/>
            <person name="Suarez D.L."/>
            <person name="Swayne D.E."/>
        </authorList>
    </citation>
    <scope>NUCLEOTIDE SEQUENCE [LARGE SCALE GENOMIC DNA]</scope>
    <source>
        <strain evidence="3 4">DNF00076</strain>
    </source>
</reference>
<dbReference type="AlphaFoldDB" id="A0A2K0XN39"/>
<dbReference type="RefSeq" id="WP_180979142.1">
    <property type="nucleotide sequence ID" value="NZ_NBAX01000002.1"/>
</dbReference>
<gene>
    <name evidence="3" type="ORF">BFS16_01970</name>
</gene>
<proteinExistence type="predicted"/>
<organism evidence="3 4">
    <name type="scientific">Hoylesella timonensis</name>
    <dbReference type="NCBI Taxonomy" id="386414"/>
    <lineage>
        <taxon>Bacteria</taxon>
        <taxon>Pseudomonadati</taxon>
        <taxon>Bacteroidota</taxon>
        <taxon>Bacteroidia</taxon>
        <taxon>Bacteroidales</taxon>
        <taxon>Prevotellaceae</taxon>
        <taxon>Hoylesella</taxon>
    </lineage>
</organism>
<keyword evidence="2" id="KW-0472">Membrane</keyword>
<comment type="caution">
    <text evidence="3">The sequence shown here is derived from an EMBL/GenBank/DDBJ whole genome shotgun (WGS) entry which is preliminary data.</text>
</comment>
<keyword evidence="2" id="KW-0812">Transmembrane</keyword>